<evidence type="ECO:0000313" key="2">
    <source>
        <dbReference type="EMBL" id="GGF36171.1"/>
    </source>
</evidence>
<feature type="domain" description="ABM" evidence="1">
    <location>
        <begin position="7"/>
        <end position="95"/>
    </location>
</feature>
<proteinExistence type="predicted"/>
<dbReference type="InterPro" id="IPR007138">
    <property type="entry name" value="ABM_dom"/>
</dbReference>
<organism evidence="2 3">
    <name type="scientific">Subtercola lobariae</name>
    <dbReference type="NCBI Taxonomy" id="1588641"/>
    <lineage>
        <taxon>Bacteria</taxon>
        <taxon>Bacillati</taxon>
        <taxon>Actinomycetota</taxon>
        <taxon>Actinomycetes</taxon>
        <taxon>Micrococcales</taxon>
        <taxon>Microbacteriaceae</taxon>
        <taxon>Subtercola</taxon>
    </lineage>
</organism>
<dbReference type="RefSeq" id="WP_188679937.1">
    <property type="nucleotide sequence ID" value="NZ_BMGP01000006.1"/>
</dbReference>
<keyword evidence="3" id="KW-1185">Reference proteome</keyword>
<gene>
    <name evidence="2" type="ORF">GCM10011399_31370</name>
</gene>
<evidence type="ECO:0000313" key="3">
    <source>
        <dbReference type="Proteomes" id="UP000598775"/>
    </source>
</evidence>
<reference evidence="2 3" key="1">
    <citation type="journal article" date="2014" name="Int. J. Syst. Evol. Microbiol.">
        <title>Complete genome sequence of Corynebacterium casei LMG S-19264T (=DSM 44701T), isolated from a smear-ripened cheese.</title>
        <authorList>
            <consortium name="US DOE Joint Genome Institute (JGI-PGF)"/>
            <person name="Walter F."/>
            <person name="Albersmeier A."/>
            <person name="Kalinowski J."/>
            <person name="Ruckert C."/>
        </authorList>
    </citation>
    <scope>NUCLEOTIDE SEQUENCE [LARGE SCALE GENOMIC DNA]</scope>
    <source>
        <strain evidence="2 3">CGMCC 1.12976</strain>
    </source>
</reference>
<dbReference type="PROSITE" id="PS51725">
    <property type="entry name" value="ABM"/>
    <property type="match status" value="1"/>
</dbReference>
<dbReference type="InterPro" id="IPR011008">
    <property type="entry name" value="Dimeric_a/b-barrel"/>
</dbReference>
<sequence length="103" mass="11247">MGGAPLIAKMVLLTVRDDRRNELLALLEATRVASTREPGTLQWQLHDDSDDPTTLALYESFLNENAVEEHDRSAAAIALVAAFDDCLAAPPIVHLLHTRQTGT</sequence>
<dbReference type="Proteomes" id="UP000598775">
    <property type="component" value="Unassembled WGS sequence"/>
</dbReference>
<dbReference type="Gene3D" id="3.30.70.100">
    <property type="match status" value="1"/>
</dbReference>
<comment type="caution">
    <text evidence="2">The sequence shown here is derived from an EMBL/GenBank/DDBJ whole genome shotgun (WGS) entry which is preliminary data.</text>
</comment>
<accession>A0A917F1Q3</accession>
<dbReference type="SUPFAM" id="SSF54909">
    <property type="entry name" value="Dimeric alpha+beta barrel"/>
    <property type="match status" value="1"/>
</dbReference>
<dbReference type="EMBL" id="BMGP01000006">
    <property type="protein sequence ID" value="GGF36171.1"/>
    <property type="molecule type" value="Genomic_DNA"/>
</dbReference>
<dbReference type="Pfam" id="PF03992">
    <property type="entry name" value="ABM"/>
    <property type="match status" value="1"/>
</dbReference>
<name>A0A917F1Q3_9MICO</name>
<dbReference type="AlphaFoldDB" id="A0A917F1Q3"/>
<evidence type="ECO:0000259" key="1">
    <source>
        <dbReference type="PROSITE" id="PS51725"/>
    </source>
</evidence>
<protein>
    <recommendedName>
        <fullName evidence="1">ABM domain-containing protein</fullName>
    </recommendedName>
</protein>